<dbReference type="GO" id="GO:0009384">
    <property type="term" value="F:N-acylmannosamine kinase activity"/>
    <property type="evidence" value="ECO:0007669"/>
    <property type="project" value="TreeGrafter"/>
</dbReference>
<dbReference type="InterPro" id="IPR000600">
    <property type="entry name" value="ROK"/>
</dbReference>
<dbReference type="Proteomes" id="UP000267464">
    <property type="component" value="Unassembled WGS sequence"/>
</dbReference>
<name>A0A3N7K6H2_9BURK</name>
<comment type="caution">
    <text evidence="1">The sequence shown here is derived from an EMBL/GenBank/DDBJ whole genome shotgun (WGS) entry which is preliminary data.</text>
</comment>
<gene>
    <name evidence="1" type="ORF">DZC73_05615</name>
</gene>
<dbReference type="PANTHER" id="PTHR18964:SF169">
    <property type="entry name" value="N-ACETYLMANNOSAMINE KINASE"/>
    <property type="match status" value="1"/>
</dbReference>
<proteinExistence type="predicted"/>
<dbReference type="SUPFAM" id="SSF53067">
    <property type="entry name" value="Actin-like ATPase domain"/>
    <property type="match status" value="1"/>
</dbReference>
<dbReference type="PANTHER" id="PTHR18964">
    <property type="entry name" value="ROK (REPRESSOR, ORF, KINASE) FAMILY"/>
    <property type="match status" value="1"/>
</dbReference>
<dbReference type="Gene3D" id="3.30.420.40">
    <property type="match status" value="2"/>
</dbReference>
<dbReference type="Gene3D" id="1.10.10.10">
    <property type="entry name" value="Winged helix-like DNA-binding domain superfamily/Winged helix DNA-binding domain"/>
    <property type="match status" value="1"/>
</dbReference>
<accession>A0A3N7K6H2</accession>
<dbReference type="CDD" id="cd23763">
    <property type="entry name" value="ASKHA_ATPase_ROK"/>
    <property type="match status" value="1"/>
</dbReference>
<dbReference type="SUPFAM" id="SSF46785">
    <property type="entry name" value="Winged helix' DNA-binding domain"/>
    <property type="match status" value="1"/>
</dbReference>
<dbReference type="GO" id="GO:0019262">
    <property type="term" value="P:N-acetylneuraminate catabolic process"/>
    <property type="evidence" value="ECO:0007669"/>
    <property type="project" value="TreeGrafter"/>
</dbReference>
<evidence type="ECO:0000313" key="2">
    <source>
        <dbReference type="Proteomes" id="UP000267464"/>
    </source>
</evidence>
<dbReference type="RefSeq" id="WP_124539171.1">
    <property type="nucleotide sequence ID" value="NZ_QUSW01000001.1"/>
</dbReference>
<dbReference type="InterPro" id="IPR036388">
    <property type="entry name" value="WH-like_DNA-bd_sf"/>
</dbReference>
<dbReference type="InterPro" id="IPR043129">
    <property type="entry name" value="ATPase_NBD"/>
</dbReference>
<dbReference type="InterPro" id="IPR036390">
    <property type="entry name" value="WH_DNA-bd_sf"/>
</dbReference>
<organism evidence="1 2">
    <name type="scientific">Piscinibacter terrae</name>
    <dbReference type="NCBI Taxonomy" id="2496871"/>
    <lineage>
        <taxon>Bacteria</taxon>
        <taxon>Pseudomonadati</taxon>
        <taxon>Pseudomonadota</taxon>
        <taxon>Betaproteobacteria</taxon>
        <taxon>Burkholderiales</taxon>
        <taxon>Sphaerotilaceae</taxon>
        <taxon>Piscinibacter</taxon>
    </lineage>
</organism>
<reference evidence="1 2" key="2">
    <citation type="submission" date="2018-12" db="EMBL/GenBank/DDBJ databases">
        <title>Rhizobacter gummiphilus sp. nov., a rubber-degrading bacterium isolated from the soil of a botanical garden in Japan.</title>
        <authorList>
            <person name="Shunsuke S.S."/>
        </authorList>
    </citation>
    <scope>NUCLEOTIDE SEQUENCE [LARGE SCALE GENOMIC DNA]</scope>
    <source>
        <strain evidence="1 2">S-16</strain>
    </source>
</reference>
<protein>
    <submittedName>
        <fullName evidence="1">ROK family transcriptional regulator</fullName>
    </submittedName>
</protein>
<dbReference type="EMBL" id="QUSW01000001">
    <property type="protein sequence ID" value="RQP26485.1"/>
    <property type="molecule type" value="Genomic_DNA"/>
</dbReference>
<keyword evidence="2" id="KW-1185">Reference proteome</keyword>
<dbReference type="AlphaFoldDB" id="A0A3N7K6H2"/>
<reference evidence="1 2" key="1">
    <citation type="submission" date="2018-08" db="EMBL/GenBank/DDBJ databases">
        <authorList>
            <person name="Khan S.A."/>
            <person name="Jeon C.O."/>
            <person name="Chun B.H."/>
            <person name="Jeong S.E."/>
        </authorList>
    </citation>
    <scope>NUCLEOTIDE SEQUENCE [LARGE SCALE GENOMIC DNA]</scope>
    <source>
        <strain evidence="1 2">S-16</strain>
    </source>
</reference>
<sequence length="406" mass="43287">MDADSATSRRRGSNQTGVRLFNDQIVIQTIRAQGPTPQSVLASQTHLSVQTMALIIERLESEGLLMRLEPVRGKVGAPSIPVALNPDGAFFIGVSIGRRRLDALLMDFTGVIRERWSAAHRYPDPDVLFAEVEEALKALRQLIKPKLRSRLRGVGVAAPLSFGGWGELLGFPPRLAQKWEGLSISDSVSQLPSAHGLSVHAVKDTSAACVAELIVGNGRQIDTFLYVFIDVFIGGGLVINGQLRLGTNGNAGALGSLALGTGKSPASLPAQLLSIASLRSLEARYVDAGLASDAWMDHRAMSDGWRPHTQKWLREVAPGISMAVHSAACIIDLPCVIIDGTMGRGLAQALVESVQHHLALYPWEGVSQPNIGIGSVGPEARAIGAALLPLYKTTAPDNALFMKPMA</sequence>
<dbReference type="Pfam" id="PF00480">
    <property type="entry name" value="ROK"/>
    <property type="match status" value="1"/>
</dbReference>
<dbReference type="OrthoDB" id="8595273at2"/>
<evidence type="ECO:0000313" key="1">
    <source>
        <dbReference type="EMBL" id="RQP26485.1"/>
    </source>
</evidence>